<dbReference type="STRING" id="1802505.A3D01_00700"/>
<keyword evidence="2" id="KW-0812">Transmembrane</keyword>
<protein>
    <recommendedName>
        <fullName evidence="5">Sortase</fullName>
    </recommendedName>
</protein>
<organism evidence="3 4">
    <name type="scientific">Candidatus Woesebacteria bacterium RIFCSPHIGHO2_02_FULL_39_13</name>
    <dbReference type="NCBI Taxonomy" id="1802505"/>
    <lineage>
        <taxon>Bacteria</taxon>
        <taxon>Candidatus Woeseibacteriota</taxon>
    </lineage>
</organism>
<dbReference type="Proteomes" id="UP000177169">
    <property type="component" value="Unassembled WGS sequence"/>
</dbReference>
<gene>
    <name evidence="3" type="ORF">A3D01_00700</name>
</gene>
<dbReference type="GO" id="GO:0016787">
    <property type="term" value="F:hydrolase activity"/>
    <property type="evidence" value="ECO:0007669"/>
    <property type="project" value="UniProtKB-KW"/>
</dbReference>
<evidence type="ECO:0008006" key="5">
    <source>
        <dbReference type="Google" id="ProtNLM"/>
    </source>
</evidence>
<reference evidence="3 4" key="1">
    <citation type="journal article" date="2016" name="Nat. Commun.">
        <title>Thousands of microbial genomes shed light on interconnected biogeochemical processes in an aquifer system.</title>
        <authorList>
            <person name="Anantharaman K."/>
            <person name="Brown C.T."/>
            <person name="Hug L.A."/>
            <person name="Sharon I."/>
            <person name="Castelle C.J."/>
            <person name="Probst A.J."/>
            <person name="Thomas B.C."/>
            <person name="Singh A."/>
            <person name="Wilkins M.J."/>
            <person name="Karaoz U."/>
            <person name="Brodie E.L."/>
            <person name="Williams K.H."/>
            <person name="Hubbard S.S."/>
            <person name="Banfield J.F."/>
        </authorList>
    </citation>
    <scope>NUCLEOTIDE SEQUENCE [LARGE SCALE GENOMIC DNA]</scope>
</reference>
<dbReference type="Gene3D" id="2.40.260.10">
    <property type="entry name" value="Sortase"/>
    <property type="match status" value="1"/>
</dbReference>
<evidence type="ECO:0000256" key="2">
    <source>
        <dbReference type="SAM" id="Phobius"/>
    </source>
</evidence>
<dbReference type="InterPro" id="IPR005754">
    <property type="entry name" value="Sortase"/>
</dbReference>
<feature type="transmembrane region" description="Helical" evidence="2">
    <location>
        <begin position="29"/>
        <end position="54"/>
    </location>
</feature>
<accession>A0A1F7YZN4</accession>
<keyword evidence="2" id="KW-1133">Transmembrane helix</keyword>
<dbReference type="EMBL" id="MGGR01000037">
    <property type="protein sequence ID" value="OGM31935.1"/>
    <property type="molecule type" value="Genomic_DNA"/>
</dbReference>
<dbReference type="Pfam" id="PF04203">
    <property type="entry name" value="Sortase"/>
    <property type="match status" value="1"/>
</dbReference>
<dbReference type="AlphaFoldDB" id="A0A1F7YZN4"/>
<dbReference type="SUPFAM" id="SSF63817">
    <property type="entry name" value="Sortase"/>
    <property type="match status" value="1"/>
</dbReference>
<comment type="caution">
    <text evidence="3">The sequence shown here is derived from an EMBL/GenBank/DDBJ whole genome shotgun (WGS) entry which is preliminary data.</text>
</comment>
<evidence type="ECO:0000313" key="4">
    <source>
        <dbReference type="Proteomes" id="UP000177169"/>
    </source>
</evidence>
<keyword evidence="1" id="KW-0378">Hydrolase</keyword>
<sequence>MFPKGTIYQSGKSPERADIKISLSFKRRLIYHFISKSGAGITAFMILSFLWTFLPVLKEEVYYDLGLSKDQPAKTESRIDVAEADKVIAVQKEAEGWGVNSYFSIVIPKISAASNVLANIDSGNKNEYTDALKRGVAHSKGTYFPDQGKTIFLFSHSTDSPLNIARYNAVFYLLRKMEVGDNIIVFFADQKYEYKVTEKLFAEPEDTSWLNYDSSQEKLILMTCDPPGTTWRRLLVIAEPLK</sequence>
<evidence type="ECO:0000313" key="3">
    <source>
        <dbReference type="EMBL" id="OGM31935.1"/>
    </source>
</evidence>
<dbReference type="NCBIfam" id="TIGR01076">
    <property type="entry name" value="sortase_fam"/>
    <property type="match status" value="1"/>
</dbReference>
<keyword evidence="2" id="KW-0472">Membrane</keyword>
<dbReference type="InterPro" id="IPR023365">
    <property type="entry name" value="Sortase_dom-sf"/>
</dbReference>
<dbReference type="InterPro" id="IPR042003">
    <property type="entry name" value="Sortase_E"/>
</dbReference>
<name>A0A1F7YZN4_9BACT</name>
<proteinExistence type="predicted"/>
<evidence type="ECO:0000256" key="1">
    <source>
        <dbReference type="ARBA" id="ARBA00022801"/>
    </source>
</evidence>
<dbReference type="CDD" id="cd05830">
    <property type="entry name" value="Sortase_E"/>
    <property type="match status" value="1"/>
</dbReference>